<accession>A0A0R3PZ61</accession>
<proteinExistence type="predicted"/>
<gene>
    <name evidence="2" type="ORF">ACOC_LOCUS11810</name>
</gene>
<dbReference type="WBParaSite" id="ACOC_0001180901-mRNA-1">
    <property type="protein sequence ID" value="ACOC_0001180901-mRNA-1"/>
    <property type="gene ID" value="ACOC_0001180901"/>
</dbReference>
<reference evidence="4" key="1">
    <citation type="submission" date="2017-02" db="UniProtKB">
        <authorList>
            <consortium name="WormBaseParasite"/>
        </authorList>
    </citation>
    <scope>IDENTIFICATION</scope>
</reference>
<feature type="chain" id="PRO_5043130414" evidence="1">
    <location>
        <begin position="20"/>
        <end position="198"/>
    </location>
</feature>
<evidence type="ECO:0000313" key="4">
    <source>
        <dbReference type="WBParaSite" id="ACOC_0001180901-mRNA-1"/>
    </source>
</evidence>
<evidence type="ECO:0000256" key="1">
    <source>
        <dbReference type="SAM" id="SignalP"/>
    </source>
</evidence>
<dbReference type="Pfam" id="PF25519">
    <property type="entry name" value="ILCR1_N"/>
    <property type="match status" value="1"/>
</dbReference>
<protein>
    <submittedName>
        <fullName evidence="4">Protein hedgehog</fullName>
    </submittedName>
</protein>
<dbReference type="STRING" id="334426.A0A0R3PZ61"/>
<dbReference type="Proteomes" id="UP000267027">
    <property type="component" value="Unassembled WGS sequence"/>
</dbReference>
<organism evidence="4">
    <name type="scientific">Angiostrongylus costaricensis</name>
    <name type="common">Nematode worm</name>
    <dbReference type="NCBI Taxonomy" id="334426"/>
    <lineage>
        <taxon>Eukaryota</taxon>
        <taxon>Metazoa</taxon>
        <taxon>Ecdysozoa</taxon>
        <taxon>Nematoda</taxon>
        <taxon>Chromadorea</taxon>
        <taxon>Rhabditida</taxon>
        <taxon>Rhabditina</taxon>
        <taxon>Rhabditomorpha</taxon>
        <taxon>Strongyloidea</taxon>
        <taxon>Metastrongylidae</taxon>
        <taxon>Angiostrongylus</taxon>
    </lineage>
</organism>
<keyword evidence="1" id="KW-0732">Signal</keyword>
<sequence length="198" mass="22495">MTVFATILLISAALHDADLSDMLVENTTEQFPYDGSTSVAVDSISTVLPTSPKLMNTSSFQSDCSDPHNKEISCSVHVVDCGKKLFEDVAPGHEPAEAHDVRVEAFAKAMARRERHQLHVDVSWQISPESVQAPDQRQRRQSVLRVQRLGFRMDTRFIIEFNYDDDQRNMSQYCKTHSKSIDFIIVIKRTDYISPLLH</sequence>
<evidence type="ECO:0000313" key="2">
    <source>
        <dbReference type="EMBL" id="VDM63395.1"/>
    </source>
</evidence>
<evidence type="ECO:0000313" key="3">
    <source>
        <dbReference type="Proteomes" id="UP000267027"/>
    </source>
</evidence>
<name>A0A0R3PZ61_ANGCS</name>
<dbReference type="OrthoDB" id="5847446at2759"/>
<dbReference type="AlphaFoldDB" id="A0A0R3PZ61"/>
<feature type="signal peptide" evidence="1">
    <location>
        <begin position="1"/>
        <end position="19"/>
    </location>
</feature>
<keyword evidence="3" id="KW-1185">Reference proteome</keyword>
<dbReference type="EMBL" id="UYYA01004797">
    <property type="protein sequence ID" value="VDM63395.1"/>
    <property type="molecule type" value="Genomic_DNA"/>
</dbReference>
<reference evidence="2 3" key="2">
    <citation type="submission" date="2018-11" db="EMBL/GenBank/DDBJ databases">
        <authorList>
            <consortium name="Pathogen Informatics"/>
        </authorList>
    </citation>
    <scope>NUCLEOTIDE SEQUENCE [LARGE SCALE GENOMIC DNA]</scope>
    <source>
        <strain evidence="2 3">Costa Rica</strain>
    </source>
</reference>